<evidence type="ECO:0000256" key="3">
    <source>
        <dbReference type="ARBA" id="ARBA00022737"/>
    </source>
</evidence>
<dbReference type="Pfam" id="PF00400">
    <property type="entry name" value="WD40"/>
    <property type="match status" value="3"/>
</dbReference>
<keyword evidence="6" id="KW-1185">Reference proteome</keyword>
<feature type="repeat" description="WD" evidence="4">
    <location>
        <begin position="72"/>
        <end position="109"/>
    </location>
</feature>
<dbReference type="InterPro" id="IPR051959">
    <property type="entry name" value="PAK1-Kinase_Regulator"/>
</dbReference>
<feature type="repeat" description="WD" evidence="4">
    <location>
        <begin position="243"/>
        <end position="277"/>
    </location>
</feature>
<evidence type="ECO:0000313" key="6">
    <source>
        <dbReference type="Proteomes" id="UP000001514"/>
    </source>
</evidence>
<dbReference type="PROSITE" id="PS00678">
    <property type="entry name" value="WD_REPEATS_1"/>
    <property type="match status" value="2"/>
</dbReference>
<dbReference type="PROSITE" id="PS50294">
    <property type="entry name" value="WD_REPEATS_REGION"/>
    <property type="match status" value="1"/>
</dbReference>
<dbReference type="InterPro" id="IPR001680">
    <property type="entry name" value="WD40_rpt"/>
</dbReference>
<protein>
    <submittedName>
        <fullName evidence="5">Uncharacterized protein</fullName>
    </submittedName>
</protein>
<dbReference type="GO" id="GO:0005730">
    <property type="term" value="C:nucleolus"/>
    <property type="evidence" value="ECO:0000318"/>
    <property type="project" value="GO_Central"/>
</dbReference>
<proteinExistence type="predicted"/>
<sequence length="336" mass="36270">MKKKIVAGSYERFVWAWDADLATGELSQSFSRPSHLGPIKCAAGWGGDLVTGGSDDTIHIFDVAANRDVGVAEGHRASVTALEFFGADATGKASHLFSASEDGTICVWDAGSWIHFKTMKGGNAGILDLSIHSSGKLAISVERHGGFRMWNLLRGRCSFKTKVARQASLVSFLPEKEHSYAMACGSAVEIHNAEDGKVFQTLDHDKPVLCMAPFHDELLCTGGEDCSVSVWDFRSGKTAHRIAAAHASRVKGVDRLGDSQLLVSASSDGTVKVWDLRVVSQAEDDGKPVPLMQADTRARLTCVVGFSAGVGKQALRWFSCDESHGWCALFRRIDAR</sequence>
<dbReference type="STRING" id="88036.D8QWZ4"/>
<dbReference type="AlphaFoldDB" id="D8QWZ4"/>
<dbReference type="GO" id="GO:0004860">
    <property type="term" value="F:protein kinase inhibitor activity"/>
    <property type="evidence" value="ECO:0000318"/>
    <property type="project" value="GO_Central"/>
</dbReference>
<dbReference type="PRINTS" id="PR00320">
    <property type="entry name" value="GPROTEINBRPT"/>
</dbReference>
<dbReference type="FunCoup" id="D8QWZ4">
    <property type="interactions" value="3736"/>
</dbReference>
<dbReference type="InterPro" id="IPR015943">
    <property type="entry name" value="WD40/YVTN_repeat-like_dom_sf"/>
</dbReference>
<dbReference type="Gene3D" id="2.130.10.10">
    <property type="entry name" value="YVTN repeat-like/Quinoprotein amine dehydrogenase"/>
    <property type="match status" value="2"/>
</dbReference>
<evidence type="ECO:0000256" key="1">
    <source>
        <dbReference type="ARBA" id="ARBA00022517"/>
    </source>
</evidence>
<dbReference type="Proteomes" id="UP000001514">
    <property type="component" value="Unassembled WGS sequence"/>
</dbReference>
<dbReference type="InterPro" id="IPR019775">
    <property type="entry name" value="WD40_repeat_CS"/>
</dbReference>
<accession>D8QWZ4</accession>
<dbReference type="KEGG" id="smo:SELMODRAFT_80824"/>
<keyword evidence="3" id="KW-0677">Repeat</keyword>
<dbReference type="PANTHER" id="PTHR44675">
    <property type="entry name" value="PAK1 INTERACTING PROTEIN 1"/>
    <property type="match status" value="1"/>
</dbReference>
<dbReference type="PROSITE" id="PS50082">
    <property type="entry name" value="WD_REPEATS_2"/>
    <property type="match status" value="3"/>
</dbReference>
<feature type="repeat" description="WD" evidence="4">
    <location>
        <begin position="201"/>
        <end position="241"/>
    </location>
</feature>
<dbReference type="InterPro" id="IPR020472">
    <property type="entry name" value="WD40_PAC1"/>
</dbReference>
<gene>
    <name evidence="5" type="ORF">SELMODRAFT_80824</name>
</gene>
<reference evidence="5 6" key="1">
    <citation type="journal article" date="2011" name="Science">
        <title>The Selaginella genome identifies genetic changes associated with the evolution of vascular plants.</title>
        <authorList>
            <person name="Banks J.A."/>
            <person name="Nishiyama T."/>
            <person name="Hasebe M."/>
            <person name="Bowman J.L."/>
            <person name="Gribskov M."/>
            <person name="dePamphilis C."/>
            <person name="Albert V.A."/>
            <person name="Aono N."/>
            <person name="Aoyama T."/>
            <person name="Ambrose B.A."/>
            <person name="Ashton N.W."/>
            <person name="Axtell M.J."/>
            <person name="Barker E."/>
            <person name="Barker M.S."/>
            <person name="Bennetzen J.L."/>
            <person name="Bonawitz N.D."/>
            <person name="Chapple C."/>
            <person name="Cheng C."/>
            <person name="Correa L.G."/>
            <person name="Dacre M."/>
            <person name="DeBarry J."/>
            <person name="Dreyer I."/>
            <person name="Elias M."/>
            <person name="Engstrom E.M."/>
            <person name="Estelle M."/>
            <person name="Feng L."/>
            <person name="Finet C."/>
            <person name="Floyd S.K."/>
            <person name="Frommer W.B."/>
            <person name="Fujita T."/>
            <person name="Gramzow L."/>
            <person name="Gutensohn M."/>
            <person name="Harholt J."/>
            <person name="Hattori M."/>
            <person name="Heyl A."/>
            <person name="Hirai T."/>
            <person name="Hiwatashi Y."/>
            <person name="Ishikawa M."/>
            <person name="Iwata M."/>
            <person name="Karol K.G."/>
            <person name="Koehler B."/>
            <person name="Kolukisaoglu U."/>
            <person name="Kubo M."/>
            <person name="Kurata T."/>
            <person name="Lalonde S."/>
            <person name="Li K."/>
            <person name="Li Y."/>
            <person name="Litt A."/>
            <person name="Lyons E."/>
            <person name="Manning G."/>
            <person name="Maruyama T."/>
            <person name="Michael T.P."/>
            <person name="Mikami K."/>
            <person name="Miyazaki S."/>
            <person name="Morinaga S."/>
            <person name="Murata T."/>
            <person name="Mueller-Roeber B."/>
            <person name="Nelson D.R."/>
            <person name="Obara M."/>
            <person name="Oguri Y."/>
            <person name="Olmstead R.G."/>
            <person name="Onodera N."/>
            <person name="Petersen B.L."/>
            <person name="Pils B."/>
            <person name="Prigge M."/>
            <person name="Rensing S.A."/>
            <person name="Riano-Pachon D.M."/>
            <person name="Roberts A.W."/>
            <person name="Sato Y."/>
            <person name="Scheller H.V."/>
            <person name="Schulz B."/>
            <person name="Schulz C."/>
            <person name="Shakirov E.V."/>
            <person name="Shibagaki N."/>
            <person name="Shinohara N."/>
            <person name="Shippen D.E."/>
            <person name="Soerensen I."/>
            <person name="Sotooka R."/>
            <person name="Sugimoto N."/>
            <person name="Sugita M."/>
            <person name="Sumikawa N."/>
            <person name="Tanurdzic M."/>
            <person name="Theissen G."/>
            <person name="Ulvskov P."/>
            <person name="Wakazuki S."/>
            <person name="Weng J.K."/>
            <person name="Willats W.W."/>
            <person name="Wipf D."/>
            <person name="Wolf P.G."/>
            <person name="Yang L."/>
            <person name="Zimmer A.D."/>
            <person name="Zhu Q."/>
            <person name="Mitros T."/>
            <person name="Hellsten U."/>
            <person name="Loque D."/>
            <person name="Otillar R."/>
            <person name="Salamov A."/>
            <person name="Schmutz J."/>
            <person name="Shapiro H."/>
            <person name="Lindquist E."/>
            <person name="Lucas S."/>
            <person name="Rokhsar D."/>
            <person name="Grigoriev I.V."/>
        </authorList>
    </citation>
    <scope>NUCLEOTIDE SEQUENCE [LARGE SCALE GENOMIC DNA]</scope>
</reference>
<dbReference type="OMA" id="GYIKMWR"/>
<dbReference type="SUPFAM" id="SSF50978">
    <property type="entry name" value="WD40 repeat-like"/>
    <property type="match status" value="1"/>
</dbReference>
<keyword evidence="1" id="KW-0690">Ribosome biogenesis</keyword>
<dbReference type="InParanoid" id="D8QWZ4"/>
<dbReference type="InterPro" id="IPR036322">
    <property type="entry name" value="WD40_repeat_dom_sf"/>
</dbReference>
<dbReference type="HOGENOM" id="CLU_031466_2_1_1"/>
<dbReference type="eggNOG" id="KOG0294">
    <property type="taxonomic scope" value="Eukaryota"/>
</dbReference>
<keyword evidence="2 4" id="KW-0853">WD repeat</keyword>
<dbReference type="Gramene" id="EFJ35726">
    <property type="protein sequence ID" value="EFJ35726"/>
    <property type="gene ID" value="SELMODRAFT_80824"/>
</dbReference>
<dbReference type="GO" id="GO:0000463">
    <property type="term" value="P:maturation of LSU-rRNA from tricistronic rRNA transcript (SSU-rRNA, 5.8S rRNA, LSU-rRNA)"/>
    <property type="evidence" value="ECO:0000318"/>
    <property type="project" value="GO_Central"/>
</dbReference>
<dbReference type="EMBL" id="GL377568">
    <property type="protein sequence ID" value="EFJ35726.1"/>
    <property type="molecule type" value="Genomic_DNA"/>
</dbReference>
<evidence type="ECO:0000256" key="2">
    <source>
        <dbReference type="ARBA" id="ARBA00022574"/>
    </source>
</evidence>
<organism evidence="6">
    <name type="scientific">Selaginella moellendorffii</name>
    <name type="common">Spikemoss</name>
    <dbReference type="NCBI Taxonomy" id="88036"/>
    <lineage>
        <taxon>Eukaryota</taxon>
        <taxon>Viridiplantae</taxon>
        <taxon>Streptophyta</taxon>
        <taxon>Embryophyta</taxon>
        <taxon>Tracheophyta</taxon>
        <taxon>Lycopodiopsida</taxon>
        <taxon>Selaginellales</taxon>
        <taxon>Selaginellaceae</taxon>
        <taxon>Selaginella</taxon>
    </lineage>
</organism>
<name>D8QWZ4_SELML</name>
<evidence type="ECO:0000256" key="4">
    <source>
        <dbReference type="PROSITE-ProRule" id="PRU00221"/>
    </source>
</evidence>
<dbReference type="SMART" id="SM00320">
    <property type="entry name" value="WD40"/>
    <property type="match status" value="5"/>
</dbReference>
<dbReference type="PANTHER" id="PTHR44675:SF1">
    <property type="entry name" value="P21-ACTIVATED PROTEIN KINASE-INTERACTING PROTEIN 1"/>
    <property type="match status" value="1"/>
</dbReference>
<evidence type="ECO:0000313" key="5">
    <source>
        <dbReference type="EMBL" id="EFJ35726.1"/>
    </source>
</evidence>